<sequence length="325" mass="35997">MDYVFYGFAVLLFAAVILLIEGGYLLWSETRGGGAKRIARRLRVMSGGTDVEGGAISILKRRRYSASDGLDALLHRLRLAHAIDRLLMQAGVNWMVAQFLAASLAFLCAAALVAHAWDTPPLVTWAMLLAGLGLPYFLLRRTRAMRMEKIEQQLPEAADFLARAMRAGHSFTNVLQMVGSELPEPLSGEFRTVHQEINYGVPMGEALHSLAERIPLTDLRYMVIAVLIQRESGGNLAEILGNIGHIIRERLKLLGQVRVLSAEGRISAWILGILPFAVAGMMYLTNPEYISMLWTDPSGIRLLCYAGAMITIGVLWLRKLINIRV</sequence>
<dbReference type="OrthoDB" id="597333at2"/>
<dbReference type="PANTHER" id="PTHR35007">
    <property type="entry name" value="INTEGRAL MEMBRANE PROTEIN-RELATED"/>
    <property type="match status" value="1"/>
</dbReference>
<dbReference type="PANTHER" id="PTHR35007:SF1">
    <property type="entry name" value="PILUS ASSEMBLY PROTEIN"/>
    <property type="match status" value="1"/>
</dbReference>
<name>A0A2D2DFB1_9BURK</name>
<evidence type="ECO:0000313" key="8">
    <source>
        <dbReference type="EMBL" id="ATQ73619.1"/>
    </source>
</evidence>
<evidence type="ECO:0000313" key="9">
    <source>
        <dbReference type="Proteomes" id="UP000229897"/>
    </source>
</evidence>
<dbReference type="GO" id="GO:0005886">
    <property type="term" value="C:plasma membrane"/>
    <property type="evidence" value="ECO:0007669"/>
    <property type="project" value="UniProtKB-SubCell"/>
</dbReference>
<feature type="transmembrane region" description="Helical" evidence="6">
    <location>
        <begin position="6"/>
        <end position="27"/>
    </location>
</feature>
<protein>
    <submittedName>
        <fullName evidence="8">Pilus assembly protein TadB</fullName>
    </submittedName>
</protein>
<keyword evidence="2" id="KW-1003">Cell membrane</keyword>
<evidence type="ECO:0000256" key="3">
    <source>
        <dbReference type="ARBA" id="ARBA00022692"/>
    </source>
</evidence>
<keyword evidence="9" id="KW-1185">Reference proteome</keyword>
<evidence type="ECO:0000256" key="2">
    <source>
        <dbReference type="ARBA" id="ARBA00022475"/>
    </source>
</evidence>
<proteinExistence type="predicted"/>
<feature type="transmembrane region" description="Helical" evidence="6">
    <location>
        <begin position="298"/>
        <end position="317"/>
    </location>
</feature>
<feature type="transmembrane region" description="Helical" evidence="6">
    <location>
        <begin position="94"/>
        <end position="116"/>
    </location>
</feature>
<comment type="subcellular location">
    <subcellularLocation>
        <location evidence="1">Cell membrane</location>
        <topology evidence="1">Multi-pass membrane protein</topology>
    </subcellularLocation>
</comment>
<feature type="transmembrane region" description="Helical" evidence="6">
    <location>
        <begin position="266"/>
        <end position="286"/>
    </location>
</feature>
<dbReference type="AlphaFoldDB" id="A0A2D2DFB1"/>
<evidence type="ECO:0000256" key="5">
    <source>
        <dbReference type="ARBA" id="ARBA00023136"/>
    </source>
</evidence>
<reference evidence="8" key="1">
    <citation type="submission" date="2017-10" db="EMBL/GenBank/DDBJ databases">
        <title>Massilia psychrophilum sp. nov., a novel purple-pigmented bacterium isolated from Tianshan glacier, Xinjiang Municipality, China.</title>
        <authorList>
            <person name="Wang H."/>
        </authorList>
    </citation>
    <scope>NUCLEOTIDE SEQUENCE [LARGE SCALE GENOMIC DNA]</scope>
    <source>
        <strain evidence="8">B2</strain>
    </source>
</reference>
<dbReference type="InterPro" id="IPR018076">
    <property type="entry name" value="T2SS_GspF_dom"/>
</dbReference>
<dbReference type="RefSeq" id="WP_099873644.1">
    <property type="nucleotide sequence ID" value="NZ_CP024608.1"/>
</dbReference>
<organism evidence="8 9">
    <name type="scientific">Massilia violaceinigra</name>
    <dbReference type="NCBI Taxonomy" id="2045208"/>
    <lineage>
        <taxon>Bacteria</taxon>
        <taxon>Pseudomonadati</taxon>
        <taxon>Pseudomonadota</taxon>
        <taxon>Betaproteobacteria</taxon>
        <taxon>Burkholderiales</taxon>
        <taxon>Oxalobacteraceae</taxon>
        <taxon>Telluria group</taxon>
        <taxon>Massilia</taxon>
    </lineage>
</organism>
<accession>A0A2D2DFB1</accession>
<evidence type="ECO:0000256" key="1">
    <source>
        <dbReference type="ARBA" id="ARBA00004651"/>
    </source>
</evidence>
<dbReference type="InterPro" id="IPR042094">
    <property type="entry name" value="T2SS_GspF_sf"/>
</dbReference>
<evidence type="ECO:0000259" key="7">
    <source>
        <dbReference type="Pfam" id="PF00482"/>
    </source>
</evidence>
<keyword evidence="5 6" id="KW-0472">Membrane</keyword>
<dbReference type="Pfam" id="PF00482">
    <property type="entry name" value="T2SSF"/>
    <property type="match status" value="1"/>
</dbReference>
<keyword evidence="4 6" id="KW-1133">Transmembrane helix</keyword>
<feature type="domain" description="Type II secretion system protein GspF" evidence="7">
    <location>
        <begin position="158"/>
        <end position="283"/>
    </location>
</feature>
<gene>
    <name evidence="8" type="ORF">CR152_03180</name>
</gene>
<dbReference type="EMBL" id="CP024608">
    <property type="protein sequence ID" value="ATQ73619.1"/>
    <property type="molecule type" value="Genomic_DNA"/>
</dbReference>
<evidence type="ECO:0000256" key="4">
    <source>
        <dbReference type="ARBA" id="ARBA00022989"/>
    </source>
</evidence>
<dbReference type="KEGG" id="mass:CR152_03180"/>
<evidence type="ECO:0000256" key="6">
    <source>
        <dbReference type="SAM" id="Phobius"/>
    </source>
</evidence>
<dbReference type="Proteomes" id="UP000229897">
    <property type="component" value="Chromosome"/>
</dbReference>
<dbReference type="Gene3D" id="1.20.81.30">
    <property type="entry name" value="Type II secretion system (T2SS), domain F"/>
    <property type="match status" value="1"/>
</dbReference>
<keyword evidence="3 6" id="KW-0812">Transmembrane</keyword>
<feature type="transmembrane region" description="Helical" evidence="6">
    <location>
        <begin position="122"/>
        <end position="139"/>
    </location>
</feature>